<name>A0A0F7KBL1_9PROT</name>
<evidence type="ECO:0000313" key="2">
    <source>
        <dbReference type="EMBL" id="TYP84852.1"/>
    </source>
</evidence>
<dbReference type="EMBL" id="CP011451">
    <property type="protein sequence ID" value="AKH37815.1"/>
    <property type="molecule type" value="Genomic_DNA"/>
</dbReference>
<accession>A0A0F7KBL1</accession>
<proteinExistence type="predicted"/>
<dbReference type="Proteomes" id="UP000034156">
    <property type="component" value="Chromosome"/>
</dbReference>
<reference evidence="1 3" key="2">
    <citation type="journal article" date="2016" name="Genome Announc.">
        <title>Genome Sequence of Nitrosomonas communis Strain Nm2, a Mesophilic Ammonia-Oxidizing Bacterium Isolated from Mediterranean Soil.</title>
        <authorList>
            <person name="Kozlowski J.A."/>
            <person name="Kits K.D."/>
            <person name="Stein L.Y."/>
        </authorList>
    </citation>
    <scope>NUCLEOTIDE SEQUENCE [LARGE SCALE GENOMIC DNA]</scope>
    <source>
        <strain evidence="1 3">Nm2</strain>
    </source>
</reference>
<sequence>MVNKPAYVRWMLMQEARAMLVRLSQVKPFVLTESTVPAANASLAAQSAIDRYLMAGRHTLRLQVQAYLHWLHGLDDENTHPAEAQQRLSLLRLRFNATLSQLDIFADVLTQRSEYETGIRLAGLDVVAADALRLENYYVPPPVICYLDRGSGAAIRRARTRLPGGGENPVAVIRVPRERMIGSGIASSLIHEVGHQAAALLNLTNSLRQVLQQQEREVKDSIWRHWERWISEIVADFWSVARVGVTSTLGLIGVVSLPRAFVFRMNMNDSHPFPWIRVILSCAMGQALYPHPQWHRLAQLWKSFYPKADLDTAGYTLLNQLEAGIPEFIDLLIHHQPRSLHGQSLIEVMDSANRQPDRLNAYFEHWQRAPAAMYRTAPTLVFAVIGQARSNGRMSPEQESAILTKLLTHWAIRSTLRTHATCVMPELTPPIVKVSS</sequence>
<evidence type="ECO:0000313" key="4">
    <source>
        <dbReference type="Proteomes" id="UP000324176"/>
    </source>
</evidence>
<dbReference type="EMBL" id="VNHT01000037">
    <property type="protein sequence ID" value="TYP84852.1"/>
    <property type="molecule type" value="Genomic_DNA"/>
</dbReference>
<dbReference type="AlphaFoldDB" id="A0A0F7KBL1"/>
<dbReference type="PATRIC" id="fig|44574.3.peg.2039"/>
<protein>
    <submittedName>
        <fullName evidence="1">Uncharacterized protein</fullName>
    </submittedName>
</protein>
<organism evidence="1 3">
    <name type="scientific">Nitrosomonas communis</name>
    <dbReference type="NCBI Taxonomy" id="44574"/>
    <lineage>
        <taxon>Bacteria</taxon>
        <taxon>Pseudomonadati</taxon>
        <taxon>Pseudomonadota</taxon>
        <taxon>Betaproteobacteria</taxon>
        <taxon>Nitrosomonadales</taxon>
        <taxon>Nitrosomonadaceae</taxon>
        <taxon>Nitrosomonas</taxon>
    </lineage>
</organism>
<evidence type="ECO:0000313" key="3">
    <source>
        <dbReference type="Proteomes" id="UP000034156"/>
    </source>
</evidence>
<dbReference type="RefSeq" id="WP_046849887.1">
    <property type="nucleotide sequence ID" value="NZ_CP011451.1"/>
</dbReference>
<gene>
    <name evidence="1" type="ORF">AAW31_08345</name>
    <name evidence="2" type="ORF">BCL69_10376</name>
</gene>
<dbReference type="Proteomes" id="UP000324176">
    <property type="component" value="Unassembled WGS sequence"/>
</dbReference>
<keyword evidence="3" id="KW-1185">Reference proteome</keyword>
<reference evidence="2 4" key="3">
    <citation type="submission" date="2019-07" db="EMBL/GenBank/DDBJ databases">
        <title>Active sludge and wastewater microbial communities from Klosterneuburg, Austria.</title>
        <authorList>
            <person name="Wagner M."/>
        </authorList>
    </citation>
    <scope>NUCLEOTIDE SEQUENCE [LARGE SCALE GENOMIC DNA]</scope>
    <source>
        <strain evidence="2 4">Nm2</strain>
    </source>
</reference>
<dbReference type="OrthoDB" id="569152at2"/>
<reference evidence="3" key="1">
    <citation type="submission" date="2015-05" db="EMBL/GenBank/DDBJ databases">
        <title>Draft genome of Nitrosomonas communis strain Nm2.</title>
        <authorList>
            <person name="Kozlowski J.A."/>
            <person name="Kits K.D."/>
            <person name="Stein L.Y."/>
        </authorList>
    </citation>
    <scope>NUCLEOTIDE SEQUENCE [LARGE SCALE GENOMIC DNA]</scope>
    <source>
        <strain evidence="3">Nm2</strain>
    </source>
</reference>
<dbReference type="KEGG" id="nco:AAW31_08345"/>
<evidence type="ECO:0000313" key="1">
    <source>
        <dbReference type="EMBL" id="AKH37815.1"/>
    </source>
</evidence>